<reference evidence="1" key="2">
    <citation type="submission" date="2025-09" db="UniProtKB">
        <authorList>
            <consortium name="EnsemblPlants"/>
        </authorList>
    </citation>
    <scope>IDENTIFICATION</scope>
</reference>
<reference evidence="1" key="1">
    <citation type="submission" date="2021-05" db="EMBL/GenBank/DDBJ databases">
        <authorList>
            <person name="Scholz U."/>
            <person name="Mascher M."/>
            <person name="Fiebig A."/>
        </authorList>
    </citation>
    <scope>NUCLEOTIDE SEQUENCE [LARGE SCALE GENOMIC DNA]</scope>
</reference>
<dbReference type="Proteomes" id="UP001732700">
    <property type="component" value="Chromosome 1A"/>
</dbReference>
<sequence>MKPSPHFPEIGKKSKDLVAKDHSFNIAAYISSGADVIAAALRKHVEEESRDLSGEAFLRFMDQLYDQIYALLQSSDVSENLLALRAIDALIDMPFGEGASKVSKFAGFLRNVFEVKRDPEILVPASTVLGHLAKAGGAMTADEVERQIKTALGWLGGDRVEYRRFAAVLILKEMAENASTTFNVHVPEFVDAIWVALRDPKQAVRERAVEALRACLHVIEKRETRWRVQWYYRMCEAAQVGLGKNASVHSIHGSLLAVGELLRNTGEFMMSRYREVADIVLTYLKHRDQLVRRSITSLLPRIAHFLRDRFVTNYLKICMEHILFVLKTPDERASGFVALGEMAGALGAELVPSLPSITPLLHEAIAPRRGRPSLEAITCVGSFAKAMGLAMERHIRGGLLDAMFSAGLSDKLVDALESISTSIPSLLPTIQERLLDCISQALPKASTRPVEKLLIAAVADADVGVRSSVFKALYRNPTFDDFLAQADILTSIFVALNDEEYGVRELAILVAGRLSEKNPAYVLPALRRYLIQLLTYLDQSMDSKCREESARLLGCLIRSCPRLILPYIAPIHKALVARLVEGTGPMANTVLAAGVLATVGELAKVGGFAMRQYLPELMPLVVDALLDGGAVSKREVAVATLGQVIQSTGYVIAPYNEYPPLLGLLLKLLNGELEWSTRLEVLKVLGIMGALDPHAHKRNQHKPGQNREVLRPTIETAQHIVSMEEIPTDFWPSFSASEDYYSTVAISSLMRILRDPSLASYHQMVVGSLIFVFKSMGLGCVPYLPKVLPELFRAVRMCEDGGLKEFITWKLGTLVSIVRQHIRKYLQDMLSLVSELWTSSFSLPAPKRTIQGPQGSPVLHLVEQLCLALNDEFRVYLLHILPSCIQVLGDAERCNDYYYVPDILHTLEVFGGNLDEHMHLVAPVLVRLFKVELVDIRRHAIVTLTKLIPKVQVGTHVSALVHHLKLVLDGNNDDLRKDAAEALCSLAHALGEEFTIFIPSIHKLLVKHHLRYRKWDEIENRLLRREPFISDNLSAQKYTQCPPDVISDPLEDFDGVPSEEADETQRQPRSHQVNDVRLRSAGEASQRSTREDWAE</sequence>
<evidence type="ECO:0000313" key="2">
    <source>
        <dbReference type="Proteomes" id="UP001732700"/>
    </source>
</evidence>
<keyword evidence="2" id="KW-1185">Reference proteome</keyword>
<protein>
    <submittedName>
        <fullName evidence="1">Uncharacterized protein</fullName>
    </submittedName>
</protein>
<name>A0ACD5TGP4_AVESA</name>
<dbReference type="EnsemblPlants" id="AVESA.00010b.r2.1AG0050010.1">
    <property type="protein sequence ID" value="AVESA.00010b.r2.1AG0050010.1.CDS"/>
    <property type="gene ID" value="AVESA.00010b.r2.1AG0050010"/>
</dbReference>
<proteinExistence type="predicted"/>
<accession>A0ACD5TGP4</accession>
<organism evidence="1 2">
    <name type="scientific">Avena sativa</name>
    <name type="common">Oat</name>
    <dbReference type="NCBI Taxonomy" id="4498"/>
    <lineage>
        <taxon>Eukaryota</taxon>
        <taxon>Viridiplantae</taxon>
        <taxon>Streptophyta</taxon>
        <taxon>Embryophyta</taxon>
        <taxon>Tracheophyta</taxon>
        <taxon>Spermatophyta</taxon>
        <taxon>Magnoliopsida</taxon>
        <taxon>Liliopsida</taxon>
        <taxon>Poales</taxon>
        <taxon>Poaceae</taxon>
        <taxon>BOP clade</taxon>
        <taxon>Pooideae</taxon>
        <taxon>Poodae</taxon>
        <taxon>Poeae</taxon>
        <taxon>Poeae Chloroplast Group 1 (Aveneae type)</taxon>
        <taxon>Aveninae</taxon>
        <taxon>Avena</taxon>
    </lineage>
</organism>
<evidence type="ECO:0000313" key="1">
    <source>
        <dbReference type="EnsemblPlants" id="AVESA.00010b.r2.1AG0050010.1.CDS"/>
    </source>
</evidence>